<gene>
    <name evidence="10" type="ORF">ZOSMA_1802G00030</name>
</gene>
<dbReference type="GO" id="GO:0061630">
    <property type="term" value="F:ubiquitin protein ligase activity"/>
    <property type="evidence" value="ECO:0000318"/>
    <property type="project" value="GO_Central"/>
</dbReference>
<dbReference type="EMBL" id="LFYR01000672">
    <property type="protein sequence ID" value="KMZ71445.1"/>
    <property type="molecule type" value="Genomic_DNA"/>
</dbReference>
<evidence type="ECO:0000256" key="2">
    <source>
        <dbReference type="ARBA" id="ARBA00012483"/>
    </source>
</evidence>
<keyword evidence="5 8" id="KW-0863">Zinc-finger</keyword>
<evidence type="ECO:0000256" key="6">
    <source>
        <dbReference type="ARBA" id="ARBA00022786"/>
    </source>
</evidence>
<dbReference type="AlphaFoldDB" id="A0A0K9PT77"/>
<accession>A0A0K9PT77</accession>
<dbReference type="Pfam" id="PF13639">
    <property type="entry name" value="zf-RING_2"/>
    <property type="match status" value="1"/>
</dbReference>
<keyword evidence="3" id="KW-0808">Transferase</keyword>
<evidence type="ECO:0000256" key="5">
    <source>
        <dbReference type="ARBA" id="ARBA00022771"/>
    </source>
</evidence>
<dbReference type="InterPro" id="IPR045191">
    <property type="entry name" value="MBR1/2-like"/>
</dbReference>
<evidence type="ECO:0000313" key="11">
    <source>
        <dbReference type="Proteomes" id="UP000036987"/>
    </source>
</evidence>
<proteinExistence type="predicted"/>
<dbReference type="PANTHER" id="PTHR22937:SF219">
    <property type="entry name" value="RING-TYPE E3 UBIQUITIN TRANSFERASE"/>
    <property type="match status" value="1"/>
</dbReference>
<organism evidence="10 11">
    <name type="scientific">Zostera marina</name>
    <name type="common">Eelgrass</name>
    <dbReference type="NCBI Taxonomy" id="29655"/>
    <lineage>
        <taxon>Eukaryota</taxon>
        <taxon>Viridiplantae</taxon>
        <taxon>Streptophyta</taxon>
        <taxon>Embryophyta</taxon>
        <taxon>Tracheophyta</taxon>
        <taxon>Spermatophyta</taxon>
        <taxon>Magnoliopsida</taxon>
        <taxon>Liliopsida</taxon>
        <taxon>Zosteraceae</taxon>
        <taxon>Zostera</taxon>
    </lineage>
</organism>
<dbReference type="PANTHER" id="PTHR22937">
    <property type="entry name" value="E3 UBIQUITIN-PROTEIN LIGASE RNF165"/>
    <property type="match status" value="1"/>
</dbReference>
<dbReference type="InterPro" id="IPR001841">
    <property type="entry name" value="Znf_RING"/>
</dbReference>
<dbReference type="PROSITE" id="PS50089">
    <property type="entry name" value="ZF_RING_2"/>
    <property type="match status" value="1"/>
</dbReference>
<protein>
    <recommendedName>
        <fullName evidence="2">RING-type E3 ubiquitin transferase</fullName>
        <ecNumber evidence="2">2.3.2.27</ecNumber>
    </recommendedName>
</protein>
<dbReference type="SUPFAM" id="SSF57850">
    <property type="entry name" value="RING/U-box"/>
    <property type="match status" value="1"/>
</dbReference>
<dbReference type="GO" id="GO:0008270">
    <property type="term" value="F:zinc ion binding"/>
    <property type="evidence" value="ECO:0007669"/>
    <property type="project" value="UniProtKB-KW"/>
</dbReference>
<dbReference type="STRING" id="29655.A0A0K9PT77"/>
<keyword evidence="7" id="KW-0862">Zinc</keyword>
<dbReference type="Gene3D" id="3.30.40.10">
    <property type="entry name" value="Zinc/RING finger domain, C3HC4 (zinc finger)"/>
    <property type="match status" value="1"/>
</dbReference>
<evidence type="ECO:0000256" key="7">
    <source>
        <dbReference type="ARBA" id="ARBA00022833"/>
    </source>
</evidence>
<dbReference type="Proteomes" id="UP000036987">
    <property type="component" value="Unassembled WGS sequence"/>
</dbReference>
<keyword evidence="11" id="KW-1185">Reference proteome</keyword>
<evidence type="ECO:0000256" key="3">
    <source>
        <dbReference type="ARBA" id="ARBA00022679"/>
    </source>
</evidence>
<dbReference type="EC" id="2.3.2.27" evidence="2"/>
<keyword evidence="6" id="KW-0833">Ubl conjugation pathway</keyword>
<dbReference type="OrthoDB" id="8062037at2759"/>
<dbReference type="InterPro" id="IPR013083">
    <property type="entry name" value="Znf_RING/FYVE/PHD"/>
</dbReference>
<evidence type="ECO:0000256" key="8">
    <source>
        <dbReference type="PROSITE-ProRule" id="PRU00175"/>
    </source>
</evidence>
<evidence type="ECO:0000256" key="4">
    <source>
        <dbReference type="ARBA" id="ARBA00022723"/>
    </source>
</evidence>
<sequence length="120" mass="13666">MVPNHSSTPTSILDWLMVFDEVDIGSSEHTTHDNRPIRTLNNGNSVSEKIISKYLKPSRVMSCDKNVLCSICQESFEDDENVGRLDYDHEFHFSCITSWLIIQNKCPNCRSSVICLLDSL</sequence>
<evidence type="ECO:0000313" key="10">
    <source>
        <dbReference type="EMBL" id="KMZ71445.1"/>
    </source>
</evidence>
<reference evidence="11" key="1">
    <citation type="journal article" date="2016" name="Nature">
        <title>The genome of the seagrass Zostera marina reveals angiosperm adaptation to the sea.</title>
        <authorList>
            <person name="Olsen J.L."/>
            <person name="Rouze P."/>
            <person name="Verhelst B."/>
            <person name="Lin Y.-C."/>
            <person name="Bayer T."/>
            <person name="Collen J."/>
            <person name="Dattolo E."/>
            <person name="De Paoli E."/>
            <person name="Dittami S."/>
            <person name="Maumus F."/>
            <person name="Michel G."/>
            <person name="Kersting A."/>
            <person name="Lauritano C."/>
            <person name="Lohaus R."/>
            <person name="Toepel M."/>
            <person name="Tonon T."/>
            <person name="Vanneste K."/>
            <person name="Amirebrahimi M."/>
            <person name="Brakel J."/>
            <person name="Bostroem C."/>
            <person name="Chovatia M."/>
            <person name="Grimwood J."/>
            <person name="Jenkins J.W."/>
            <person name="Jueterbock A."/>
            <person name="Mraz A."/>
            <person name="Stam W.T."/>
            <person name="Tice H."/>
            <person name="Bornberg-Bauer E."/>
            <person name="Green P.J."/>
            <person name="Pearson G.A."/>
            <person name="Procaccini G."/>
            <person name="Duarte C.M."/>
            <person name="Schmutz J."/>
            <person name="Reusch T.B.H."/>
            <person name="Van de Peer Y."/>
        </authorList>
    </citation>
    <scope>NUCLEOTIDE SEQUENCE [LARGE SCALE GENOMIC DNA]</scope>
    <source>
        <strain evidence="11">cv. Finnish</strain>
    </source>
</reference>
<evidence type="ECO:0000256" key="1">
    <source>
        <dbReference type="ARBA" id="ARBA00000900"/>
    </source>
</evidence>
<keyword evidence="4" id="KW-0479">Metal-binding</keyword>
<comment type="caution">
    <text evidence="10">The sequence shown here is derived from an EMBL/GenBank/DDBJ whole genome shotgun (WGS) entry which is preliminary data.</text>
</comment>
<comment type="catalytic activity">
    <reaction evidence="1">
        <text>S-ubiquitinyl-[E2 ubiquitin-conjugating enzyme]-L-cysteine + [acceptor protein]-L-lysine = [E2 ubiquitin-conjugating enzyme]-L-cysteine + N(6)-ubiquitinyl-[acceptor protein]-L-lysine.</text>
        <dbReference type="EC" id="2.3.2.27"/>
    </reaction>
</comment>
<evidence type="ECO:0000259" key="9">
    <source>
        <dbReference type="PROSITE" id="PS50089"/>
    </source>
</evidence>
<feature type="domain" description="RING-type" evidence="9">
    <location>
        <begin position="69"/>
        <end position="110"/>
    </location>
</feature>
<name>A0A0K9PT77_ZOSMR</name>